<dbReference type="InterPro" id="IPR050268">
    <property type="entry name" value="NADH-dep_flavin_reductase"/>
</dbReference>
<evidence type="ECO:0000313" key="3">
    <source>
        <dbReference type="EMBL" id="GGB64749.1"/>
    </source>
</evidence>
<dbReference type="Gene3D" id="2.30.110.10">
    <property type="entry name" value="Electron Transport, Fmn-binding Protein, Chain A"/>
    <property type="match status" value="1"/>
</dbReference>
<proteinExistence type="predicted"/>
<dbReference type="PANTHER" id="PTHR30466:SF1">
    <property type="entry name" value="FMN REDUCTASE (NADH) RUTF"/>
    <property type="match status" value="1"/>
</dbReference>
<reference evidence="4" key="1">
    <citation type="journal article" date="2019" name="Int. J. Syst. Evol. Microbiol.">
        <title>The Global Catalogue of Microorganisms (GCM) 10K type strain sequencing project: providing services to taxonomists for standard genome sequencing and annotation.</title>
        <authorList>
            <consortium name="The Broad Institute Genomics Platform"/>
            <consortium name="The Broad Institute Genome Sequencing Center for Infectious Disease"/>
            <person name="Wu L."/>
            <person name="Ma J."/>
        </authorList>
    </citation>
    <scope>NUCLEOTIDE SEQUENCE [LARGE SCALE GENOMIC DNA]</scope>
    <source>
        <strain evidence="4">CGMCC 1.15928</strain>
    </source>
</reference>
<dbReference type="Proteomes" id="UP000628854">
    <property type="component" value="Unassembled WGS sequence"/>
</dbReference>
<accession>A0ABQ1JDY2</accession>
<name>A0ABQ1JDY2_9PROT</name>
<dbReference type="EMBL" id="BMKF01000001">
    <property type="protein sequence ID" value="GGB64749.1"/>
    <property type="molecule type" value="Genomic_DNA"/>
</dbReference>
<keyword evidence="1" id="KW-0560">Oxidoreductase</keyword>
<gene>
    <name evidence="3" type="primary">actI</name>
    <name evidence="3" type="ORF">GCM10011503_11950</name>
</gene>
<comment type="caution">
    <text evidence="3">The sequence shown here is derived from an EMBL/GenBank/DDBJ whole genome shotgun (WGS) entry which is preliminary data.</text>
</comment>
<keyword evidence="4" id="KW-1185">Reference proteome</keyword>
<organism evidence="3 4">
    <name type="scientific">Henriciella pelagia</name>
    <dbReference type="NCBI Taxonomy" id="1977912"/>
    <lineage>
        <taxon>Bacteria</taxon>
        <taxon>Pseudomonadati</taxon>
        <taxon>Pseudomonadota</taxon>
        <taxon>Alphaproteobacteria</taxon>
        <taxon>Hyphomonadales</taxon>
        <taxon>Hyphomonadaceae</taxon>
        <taxon>Henriciella</taxon>
    </lineage>
</organism>
<dbReference type="Pfam" id="PF01613">
    <property type="entry name" value="Flavin_Reduct"/>
    <property type="match status" value="1"/>
</dbReference>
<dbReference type="InterPro" id="IPR012349">
    <property type="entry name" value="Split_barrel_FMN-bd"/>
</dbReference>
<feature type="domain" description="Flavin reductase like" evidence="2">
    <location>
        <begin position="13"/>
        <end position="156"/>
    </location>
</feature>
<sequence length="164" mass="17437">MQAEAYADLRSLMRRVASTVAVITARGEDGDAGITATSVASVSLDPPSILVCVNKATRLHAAVLHSRRFRVNYLSQSQEIVAHAFGGPHDGDRFECGEWERNLPFGPKLFSALGDVPCTLSQATECGTHTVFIGTVQTAAMQAGAPLLYCNGEYASLTGRAPRA</sequence>
<evidence type="ECO:0000256" key="1">
    <source>
        <dbReference type="ARBA" id="ARBA00023002"/>
    </source>
</evidence>
<dbReference type="RefSeq" id="WP_084393432.1">
    <property type="nucleotide sequence ID" value="NZ_BMKF01000001.1"/>
</dbReference>
<dbReference type="SUPFAM" id="SSF50475">
    <property type="entry name" value="FMN-binding split barrel"/>
    <property type="match status" value="1"/>
</dbReference>
<dbReference type="SMART" id="SM00903">
    <property type="entry name" value="Flavin_Reduct"/>
    <property type="match status" value="1"/>
</dbReference>
<protein>
    <submittedName>
        <fullName evidence="3">4-hydroxyphenylacetate 3-monooxygenase</fullName>
    </submittedName>
</protein>
<evidence type="ECO:0000259" key="2">
    <source>
        <dbReference type="SMART" id="SM00903"/>
    </source>
</evidence>
<evidence type="ECO:0000313" key="4">
    <source>
        <dbReference type="Proteomes" id="UP000628854"/>
    </source>
</evidence>
<dbReference type="PANTHER" id="PTHR30466">
    <property type="entry name" value="FLAVIN REDUCTASE"/>
    <property type="match status" value="1"/>
</dbReference>
<dbReference type="InterPro" id="IPR002563">
    <property type="entry name" value="Flavin_Rdtase-like_dom"/>
</dbReference>